<dbReference type="AlphaFoldDB" id="A0A3B0RH96"/>
<name>A0A3B0RH96_9ZZZZ</name>
<dbReference type="EMBL" id="UOEI01000081">
    <property type="protein sequence ID" value="VAV92410.1"/>
    <property type="molecule type" value="Genomic_DNA"/>
</dbReference>
<dbReference type="Gene3D" id="3.30.70.890">
    <property type="entry name" value="GHMP kinase, C-terminal domain"/>
    <property type="match status" value="1"/>
</dbReference>
<evidence type="ECO:0000256" key="1">
    <source>
        <dbReference type="ARBA" id="ARBA00022679"/>
    </source>
</evidence>
<evidence type="ECO:0000256" key="2">
    <source>
        <dbReference type="ARBA" id="ARBA00022741"/>
    </source>
</evidence>
<dbReference type="Pfam" id="PF08544">
    <property type="entry name" value="GHMP_kinases_C"/>
    <property type="match status" value="1"/>
</dbReference>
<evidence type="ECO:0000256" key="4">
    <source>
        <dbReference type="ARBA" id="ARBA00022840"/>
    </source>
</evidence>
<dbReference type="PRINTS" id="PR00958">
    <property type="entry name" value="HOMSERKINASE"/>
</dbReference>
<dbReference type="InterPro" id="IPR013750">
    <property type="entry name" value="GHMP_kinase_C_dom"/>
</dbReference>
<dbReference type="GO" id="GO:0004413">
    <property type="term" value="F:homoserine kinase activity"/>
    <property type="evidence" value="ECO:0007669"/>
    <property type="project" value="UniProtKB-EC"/>
</dbReference>
<evidence type="ECO:0000259" key="5">
    <source>
        <dbReference type="Pfam" id="PF08544"/>
    </source>
</evidence>
<keyword evidence="3 6" id="KW-0418">Kinase</keyword>
<organism evidence="6">
    <name type="scientific">hydrothermal vent metagenome</name>
    <dbReference type="NCBI Taxonomy" id="652676"/>
    <lineage>
        <taxon>unclassified sequences</taxon>
        <taxon>metagenomes</taxon>
        <taxon>ecological metagenomes</taxon>
    </lineage>
</organism>
<gene>
    <name evidence="6" type="ORF">MNBD_ACTINO01-2170</name>
</gene>
<keyword evidence="2" id="KW-0547">Nucleotide-binding</keyword>
<dbReference type="InterPro" id="IPR036554">
    <property type="entry name" value="GHMP_kinase_C_sf"/>
</dbReference>
<dbReference type="EC" id="2.7.1.39" evidence="6"/>
<feature type="domain" description="GHMP kinase C-terminal" evidence="5">
    <location>
        <begin position="89"/>
        <end position="148"/>
    </location>
</feature>
<evidence type="ECO:0000313" key="6">
    <source>
        <dbReference type="EMBL" id="VAV92410.1"/>
    </source>
</evidence>
<dbReference type="SUPFAM" id="SSF55060">
    <property type="entry name" value="GHMP Kinase, C-terminal domain"/>
    <property type="match status" value="1"/>
</dbReference>
<dbReference type="PANTHER" id="PTHR20861">
    <property type="entry name" value="HOMOSERINE/4-DIPHOSPHOCYTIDYL-2-C-METHYL-D-ERYTHRITOL KINASE"/>
    <property type="match status" value="1"/>
</dbReference>
<sequence length="169" mass="17182">MVTEIEGHADNAAAAVFGGTVAVVDGGVKRLGVHDSIQPVVAIPSAHLKTSEARTALSSSIPIEAVARSLGRLAFLIEGIRDANPDVLRHARGDEIHELPRASLSPVTGELIDAAVRGGALHACWSGAGPSVLALTTSETAGRVIGAMGGVLGPEGEVLALKIDYDGLI</sequence>
<dbReference type="GO" id="GO:0005524">
    <property type="term" value="F:ATP binding"/>
    <property type="evidence" value="ECO:0007669"/>
    <property type="project" value="UniProtKB-KW"/>
</dbReference>
<protein>
    <submittedName>
        <fullName evidence="6">Homoserine kinase</fullName>
        <ecNumber evidence="6">2.7.1.39</ecNumber>
    </submittedName>
</protein>
<reference evidence="6" key="1">
    <citation type="submission" date="2018-06" db="EMBL/GenBank/DDBJ databases">
        <authorList>
            <person name="Zhirakovskaya E."/>
        </authorList>
    </citation>
    <scope>NUCLEOTIDE SEQUENCE</scope>
</reference>
<accession>A0A3B0RH96</accession>
<keyword evidence="4" id="KW-0067">ATP-binding</keyword>
<evidence type="ECO:0000256" key="3">
    <source>
        <dbReference type="ARBA" id="ARBA00022777"/>
    </source>
</evidence>
<proteinExistence type="predicted"/>
<keyword evidence="1 6" id="KW-0808">Transferase</keyword>
<dbReference type="PANTHER" id="PTHR20861:SF1">
    <property type="entry name" value="HOMOSERINE KINASE"/>
    <property type="match status" value="1"/>
</dbReference>